<evidence type="ECO:0000313" key="2">
    <source>
        <dbReference type="WBParaSite" id="Hba_20931"/>
    </source>
</evidence>
<evidence type="ECO:0000313" key="1">
    <source>
        <dbReference type="Proteomes" id="UP000095283"/>
    </source>
</evidence>
<name>A0A1I7XTS7_HETBA</name>
<proteinExistence type="predicted"/>
<keyword evidence="1" id="KW-1185">Reference proteome</keyword>
<reference evidence="2" key="1">
    <citation type="submission" date="2016-11" db="UniProtKB">
        <authorList>
            <consortium name="WormBaseParasite"/>
        </authorList>
    </citation>
    <scope>IDENTIFICATION</scope>
</reference>
<dbReference type="AlphaFoldDB" id="A0A1I7XTS7"/>
<organism evidence="1 2">
    <name type="scientific">Heterorhabditis bacteriophora</name>
    <name type="common">Entomopathogenic nematode worm</name>
    <dbReference type="NCBI Taxonomy" id="37862"/>
    <lineage>
        <taxon>Eukaryota</taxon>
        <taxon>Metazoa</taxon>
        <taxon>Ecdysozoa</taxon>
        <taxon>Nematoda</taxon>
        <taxon>Chromadorea</taxon>
        <taxon>Rhabditida</taxon>
        <taxon>Rhabditina</taxon>
        <taxon>Rhabditomorpha</taxon>
        <taxon>Strongyloidea</taxon>
        <taxon>Heterorhabditidae</taxon>
        <taxon>Heterorhabditis</taxon>
    </lineage>
</organism>
<dbReference type="Proteomes" id="UP000095283">
    <property type="component" value="Unplaced"/>
</dbReference>
<dbReference type="WBParaSite" id="Hba_20931">
    <property type="protein sequence ID" value="Hba_20931"/>
    <property type="gene ID" value="Hba_20931"/>
</dbReference>
<protein>
    <submittedName>
        <fullName evidence="2">Uncharacterized protein</fullName>
    </submittedName>
</protein>
<sequence>MDPHHLQNNVNINMGVQGQPQQMNPQSQGQYNPQVILAQQQYMNSFNTFYGNNQVSLDLLKYPLRRINYHVE</sequence>
<accession>A0A1I7XTS7</accession>